<dbReference type="GO" id="GO:0003684">
    <property type="term" value="F:damaged DNA binding"/>
    <property type="evidence" value="ECO:0007669"/>
    <property type="project" value="InterPro"/>
</dbReference>
<comment type="subcellular location">
    <subcellularLocation>
        <location evidence="1">Nucleus</location>
    </subcellularLocation>
</comment>
<keyword evidence="5" id="KW-0234">DNA repair</keyword>
<evidence type="ECO:0000256" key="5">
    <source>
        <dbReference type="ARBA" id="ARBA00023204"/>
    </source>
</evidence>
<keyword evidence="3" id="KW-0227">DNA damage</keyword>
<dbReference type="SUPFAM" id="SSF47781">
    <property type="entry name" value="RuvA domain 2-like"/>
    <property type="match status" value="1"/>
</dbReference>
<dbReference type="CDD" id="cd22325">
    <property type="entry name" value="ERCC1_C-like"/>
    <property type="match status" value="1"/>
</dbReference>
<evidence type="ECO:0000256" key="1">
    <source>
        <dbReference type="ARBA" id="ARBA00004123"/>
    </source>
</evidence>
<keyword evidence="10" id="KW-1185">Reference proteome</keyword>
<name>A0A6A5Y0L3_9PLEO</name>
<feature type="domain" description="ERCC1-like central" evidence="8">
    <location>
        <begin position="25"/>
        <end position="137"/>
    </location>
</feature>
<dbReference type="NCBIfam" id="TIGR00597">
    <property type="entry name" value="rad10"/>
    <property type="match status" value="1"/>
</dbReference>
<protein>
    <recommendedName>
        <fullName evidence="8">ERCC1-like central domain-containing protein</fullName>
    </recommendedName>
</protein>
<dbReference type="GeneID" id="54280628"/>
<comment type="similarity">
    <text evidence="2">Belongs to the ERCC1/RAD10/SWI10 family.</text>
</comment>
<evidence type="ECO:0000256" key="4">
    <source>
        <dbReference type="ARBA" id="ARBA00023125"/>
    </source>
</evidence>
<sequence>MEPNIVPVQQPKPQALPSRAGPSAILVSPRQKGNPILNNVRSTAWEYSDMPADYVLGATTCALFLSLKYHRLHPEYIYNRIRDLKGQYNLRILLTMVDIENHEEPLRELSKTSLINNVTVILCWSAQEAGRYLELFKSFENTAPTSIRAQQSTSYSDKLVEFITVPRSINKTDAVGLVSNFGSIRTAVNAGPEEVGLIAGWGEKKVQRWCNAVREPFRIKKTAKRGLERDDSQFTLSRGISYAEGEVRDTNGPNEDASKPSGATSSSPHPSKNITNPTSTEGSSVRPVVNDAALWEPGEDEELALLQAEAESSSSKPTTKVSTTVRATTPRKRRASEDEVSEGVMAALTRLPELHIEIFNYLIPIDLKQVRLLDRKSSGNAAPLLFRSMIACTRYQALGAFQAVSTNATLHKYVKELVFDASVYHGGIAASEQQYNDIEPRYLPDAPGNFFHRRNRFRRYKEMYNDQEEIRTSYILLHEISRVLDNCPNISTIVYCPEPRQVPKEARVVRDMIPRGLPGVGWLSFGTQKYIESTQWGIHHIIAAVHQSQYSKVREFRILPLSPGQHGTELTTFVFDFPDPQFADAGEFFFRHLHKLELNLSLHHPGGGRVDLSGSSEQSSPRAHLRNLSHLLGYATELHDLVFNICHWEPSPRKTYGHVVPCDQPLFSFLGLDQSWTNLRSISLGGVYASEQQLKNLISRHHGTLRSLRFEYCSLFNGCWANLVDEVLYNTIILPFSIKVVNEVMVGDDHFEDFLDFERKYWQYSGSVIVNGSGERHFVSSSNFWKSKRFANRLGT</sequence>
<evidence type="ECO:0000313" key="10">
    <source>
        <dbReference type="Proteomes" id="UP000799778"/>
    </source>
</evidence>
<reference evidence="9" key="1">
    <citation type="journal article" date="2020" name="Stud. Mycol.">
        <title>101 Dothideomycetes genomes: a test case for predicting lifestyles and emergence of pathogens.</title>
        <authorList>
            <person name="Haridas S."/>
            <person name="Albert R."/>
            <person name="Binder M."/>
            <person name="Bloem J."/>
            <person name="Labutti K."/>
            <person name="Salamov A."/>
            <person name="Andreopoulos B."/>
            <person name="Baker S."/>
            <person name="Barry K."/>
            <person name="Bills G."/>
            <person name="Bluhm B."/>
            <person name="Cannon C."/>
            <person name="Castanera R."/>
            <person name="Culley D."/>
            <person name="Daum C."/>
            <person name="Ezra D."/>
            <person name="Gonzalez J."/>
            <person name="Henrissat B."/>
            <person name="Kuo A."/>
            <person name="Liang C."/>
            <person name="Lipzen A."/>
            <person name="Lutzoni F."/>
            <person name="Magnuson J."/>
            <person name="Mondo S."/>
            <person name="Nolan M."/>
            <person name="Ohm R."/>
            <person name="Pangilinan J."/>
            <person name="Park H.-J."/>
            <person name="Ramirez L."/>
            <person name="Alfaro M."/>
            <person name="Sun H."/>
            <person name="Tritt A."/>
            <person name="Yoshinaga Y."/>
            <person name="Zwiers L.-H."/>
            <person name="Turgeon B."/>
            <person name="Goodwin S."/>
            <person name="Spatafora J."/>
            <person name="Crous P."/>
            <person name="Grigoriev I."/>
        </authorList>
    </citation>
    <scope>NUCLEOTIDE SEQUENCE</scope>
    <source>
        <strain evidence="9">CBS 175.79</strain>
    </source>
</reference>
<dbReference type="RefSeq" id="XP_033387331.1">
    <property type="nucleotide sequence ID" value="XM_033523231.1"/>
</dbReference>
<dbReference type="PANTHER" id="PTHR12749:SF0">
    <property type="entry name" value="DNA EXCISION REPAIR PROTEIN ERCC-1"/>
    <property type="match status" value="1"/>
</dbReference>
<evidence type="ECO:0000256" key="6">
    <source>
        <dbReference type="ARBA" id="ARBA00023242"/>
    </source>
</evidence>
<dbReference type="GO" id="GO:0006302">
    <property type="term" value="P:double-strand break repair"/>
    <property type="evidence" value="ECO:0007669"/>
    <property type="project" value="UniProtKB-ARBA"/>
</dbReference>
<keyword evidence="6" id="KW-0539">Nucleus</keyword>
<dbReference type="FunFam" id="3.40.50.10130:FF:000001">
    <property type="entry name" value="DNA excision repair protein ERCC-1"/>
    <property type="match status" value="1"/>
</dbReference>
<accession>A0A6A5Y0L3</accession>
<feature type="region of interest" description="Disordered" evidence="7">
    <location>
        <begin position="308"/>
        <end position="338"/>
    </location>
</feature>
<organism evidence="9 10">
    <name type="scientific">Aaosphaeria arxii CBS 175.79</name>
    <dbReference type="NCBI Taxonomy" id="1450172"/>
    <lineage>
        <taxon>Eukaryota</taxon>
        <taxon>Fungi</taxon>
        <taxon>Dikarya</taxon>
        <taxon>Ascomycota</taxon>
        <taxon>Pezizomycotina</taxon>
        <taxon>Dothideomycetes</taxon>
        <taxon>Pleosporomycetidae</taxon>
        <taxon>Pleosporales</taxon>
        <taxon>Pleosporales incertae sedis</taxon>
        <taxon>Aaosphaeria</taxon>
    </lineage>
</organism>
<dbReference type="SUPFAM" id="SSF52980">
    <property type="entry name" value="Restriction endonuclease-like"/>
    <property type="match status" value="1"/>
</dbReference>
<dbReference type="InterPro" id="IPR011335">
    <property type="entry name" value="Restrct_endonuc-II-like"/>
</dbReference>
<keyword evidence="4" id="KW-0238">DNA-binding</keyword>
<dbReference type="Gene3D" id="3.40.50.10130">
    <property type="match status" value="1"/>
</dbReference>
<dbReference type="AlphaFoldDB" id="A0A6A5Y0L3"/>
<feature type="compositionally biased region" description="Polar residues" evidence="7">
    <location>
        <begin position="261"/>
        <end position="283"/>
    </location>
</feature>
<dbReference type="GO" id="GO:0070914">
    <property type="term" value="P:UV-damage excision repair"/>
    <property type="evidence" value="ECO:0007669"/>
    <property type="project" value="TreeGrafter"/>
</dbReference>
<feature type="compositionally biased region" description="Low complexity" evidence="7">
    <location>
        <begin position="308"/>
        <end position="328"/>
    </location>
</feature>
<dbReference type="OrthoDB" id="10262814at2759"/>
<dbReference type="PANTHER" id="PTHR12749">
    <property type="entry name" value="EXCISION REPAIR CROSS-COMPLEMENTING 1 ERCC1"/>
    <property type="match status" value="1"/>
</dbReference>
<evidence type="ECO:0000256" key="3">
    <source>
        <dbReference type="ARBA" id="ARBA00022763"/>
    </source>
</evidence>
<dbReference type="EMBL" id="ML978067">
    <property type="protein sequence ID" value="KAF2018992.1"/>
    <property type="molecule type" value="Genomic_DNA"/>
</dbReference>
<dbReference type="Gene3D" id="1.10.150.20">
    <property type="entry name" value="5' to 3' exonuclease, C-terminal subdomain"/>
    <property type="match status" value="1"/>
</dbReference>
<dbReference type="GO" id="GO:0003697">
    <property type="term" value="F:single-stranded DNA binding"/>
    <property type="evidence" value="ECO:0007669"/>
    <property type="project" value="TreeGrafter"/>
</dbReference>
<dbReference type="Proteomes" id="UP000799778">
    <property type="component" value="Unassembled WGS sequence"/>
</dbReference>
<gene>
    <name evidence="9" type="ORF">BU24DRAFT_340560</name>
</gene>
<evidence type="ECO:0000256" key="2">
    <source>
        <dbReference type="ARBA" id="ARBA00008283"/>
    </source>
</evidence>
<evidence type="ECO:0000259" key="8">
    <source>
        <dbReference type="Pfam" id="PF03834"/>
    </source>
</evidence>
<evidence type="ECO:0000313" key="9">
    <source>
        <dbReference type="EMBL" id="KAF2018992.1"/>
    </source>
</evidence>
<feature type="region of interest" description="Disordered" evidence="7">
    <location>
        <begin position="238"/>
        <end position="287"/>
    </location>
</feature>
<dbReference type="InterPro" id="IPR010994">
    <property type="entry name" value="RuvA_2-like"/>
</dbReference>
<proteinExistence type="inferred from homology"/>
<dbReference type="GO" id="GO:0006312">
    <property type="term" value="P:mitotic recombination"/>
    <property type="evidence" value="ECO:0007669"/>
    <property type="project" value="TreeGrafter"/>
</dbReference>
<feature type="region of interest" description="Disordered" evidence="7">
    <location>
        <begin position="1"/>
        <end position="21"/>
    </location>
</feature>
<dbReference type="GO" id="GO:0070522">
    <property type="term" value="C:ERCC4-ERCC1 complex"/>
    <property type="evidence" value="ECO:0007669"/>
    <property type="project" value="TreeGrafter"/>
</dbReference>
<dbReference type="GO" id="GO:0000110">
    <property type="term" value="C:nucleotide-excision repair factor 1 complex"/>
    <property type="evidence" value="ECO:0007669"/>
    <property type="project" value="TreeGrafter"/>
</dbReference>
<dbReference type="InterPro" id="IPR004579">
    <property type="entry name" value="ERCC1/RAD10/SWI10"/>
</dbReference>
<dbReference type="InterPro" id="IPR047260">
    <property type="entry name" value="ERCC1-like_central_dom"/>
</dbReference>
<evidence type="ECO:0000256" key="7">
    <source>
        <dbReference type="SAM" id="MobiDB-lite"/>
    </source>
</evidence>
<dbReference type="Pfam" id="PF03834">
    <property type="entry name" value="Rad10"/>
    <property type="match status" value="1"/>
</dbReference>